<dbReference type="Proteomes" id="UP000224459">
    <property type="component" value="Segment"/>
</dbReference>
<gene>
    <name evidence="2" type="ORF">vB_SscM-1_190</name>
</gene>
<keyword evidence="3" id="KW-1185">Reference proteome</keyword>
<name>A0A1X9I9U1_9CAUD</name>
<reference evidence="3" key="1">
    <citation type="submission" date="2016-04" db="EMBL/GenBank/DDBJ databases">
        <authorList>
            <person name="Gasior T."/>
        </authorList>
    </citation>
    <scope>NUCLEOTIDE SEQUENCE [LARGE SCALE GENOMIC DNA]</scope>
</reference>
<organism evidence="2 3">
    <name type="scientific">Staphylococcus phage vB_SscM-1</name>
    <dbReference type="NCBI Taxonomy" id="1868844"/>
    <lineage>
        <taxon>Viruses</taxon>
        <taxon>Duplodnaviria</taxon>
        <taxon>Heunggongvirae</taxon>
        <taxon>Uroviricota</taxon>
        <taxon>Caudoviricetes</taxon>
        <taxon>Herelleviridae</taxon>
        <taxon>Twortvirinae</taxon>
        <taxon>Sciuriunavirus</taxon>
        <taxon>Sciuriunavirus SscM1</taxon>
    </lineage>
</organism>
<feature type="coiled-coil region" evidence="1">
    <location>
        <begin position="127"/>
        <end position="156"/>
    </location>
</feature>
<dbReference type="EMBL" id="KX171212">
    <property type="protein sequence ID" value="ANT44854.1"/>
    <property type="molecule type" value="Genomic_DNA"/>
</dbReference>
<keyword evidence="1" id="KW-0175">Coiled coil</keyword>
<proteinExistence type="predicted"/>
<protein>
    <submittedName>
        <fullName evidence="2">Uncharacterized protein</fullName>
    </submittedName>
</protein>
<evidence type="ECO:0000256" key="1">
    <source>
        <dbReference type="SAM" id="Coils"/>
    </source>
</evidence>
<sequence length="166" mass="20226">MSNYDSLSASTKTDAICKLIDYYHSLPDKEEEPTNMDYETFLRFFDKLREEERISIGEYVIKYKDEPVIRPDSYKSINYFRDDYMIGEDYIKEYYKLGEIMPTLDTSFDISGIKKYAKLKDYLDYLYKSNIEELKRQEQERERELLERQREEELKEKKLNDFLDIN</sequence>
<accession>A0A1X9I9U1</accession>
<evidence type="ECO:0000313" key="2">
    <source>
        <dbReference type="EMBL" id="ANT44854.1"/>
    </source>
</evidence>
<evidence type="ECO:0000313" key="3">
    <source>
        <dbReference type="Proteomes" id="UP000224459"/>
    </source>
</evidence>